<dbReference type="EMBL" id="CM042014">
    <property type="protein sequence ID" value="KAI3721708.1"/>
    <property type="molecule type" value="Genomic_DNA"/>
</dbReference>
<dbReference type="Proteomes" id="UP001055811">
    <property type="component" value="Linkage Group LG06"/>
</dbReference>
<sequence length="130" mass="14463">MKATPMIMKTLNSIQDLTMMDGLSLARETLSRLIENTHVSSPKNNKHDKQEAQKSKSDDREPKIVKASNNLETEKELKFRALTGGLRNKAGASDVFFNDGSDTDSGEEVVSVPKPKPTELSRRTKSYVEP</sequence>
<reference evidence="2" key="1">
    <citation type="journal article" date="2022" name="Mol. Ecol. Resour.">
        <title>The genomes of chicory, endive, great burdock and yacon provide insights into Asteraceae palaeo-polyploidization history and plant inulin production.</title>
        <authorList>
            <person name="Fan W."/>
            <person name="Wang S."/>
            <person name="Wang H."/>
            <person name="Wang A."/>
            <person name="Jiang F."/>
            <person name="Liu H."/>
            <person name="Zhao H."/>
            <person name="Xu D."/>
            <person name="Zhang Y."/>
        </authorList>
    </citation>
    <scope>NUCLEOTIDE SEQUENCE [LARGE SCALE GENOMIC DNA]</scope>
    <source>
        <strain evidence="2">cv. Punajuju</strain>
    </source>
</reference>
<comment type="caution">
    <text evidence="1">The sequence shown here is derived from an EMBL/GenBank/DDBJ whole genome shotgun (WGS) entry which is preliminary data.</text>
</comment>
<evidence type="ECO:0000313" key="1">
    <source>
        <dbReference type="EMBL" id="KAI3721708.1"/>
    </source>
</evidence>
<accession>A0ACB9BHZ5</accession>
<proteinExistence type="predicted"/>
<keyword evidence="2" id="KW-1185">Reference proteome</keyword>
<protein>
    <submittedName>
        <fullName evidence="1">Uncharacterized protein</fullName>
    </submittedName>
</protein>
<gene>
    <name evidence="1" type="ORF">L2E82_32726</name>
</gene>
<organism evidence="1 2">
    <name type="scientific">Cichorium intybus</name>
    <name type="common">Chicory</name>
    <dbReference type="NCBI Taxonomy" id="13427"/>
    <lineage>
        <taxon>Eukaryota</taxon>
        <taxon>Viridiplantae</taxon>
        <taxon>Streptophyta</taxon>
        <taxon>Embryophyta</taxon>
        <taxon>Tracheophyta</taxon>
        <taxon>Spermatophyta</taxon>
        <taxon>Magnoliopsida</taxon>
        <taxon>eudicotyledons</taxon>
        <taxon>Gunneridae</taxon>
        <taxon>Pentapetalae</taxon>
        <taxon>asterids</taxon>
        <taxon>campanulids</taxon>
        <taxon>Asterales</taxon>
        <taxon>Asteraceae</taxon>
        <taxon>Cichorioideae</taxon>
        <taxon>Cichorieae</taxon>
        <taxon>Cichoriinae</taxon>
        <taxon>Cichorium</taxon>
    </lineage>
</organism>
<reference evidence="1 2" key="2">
    <citation type="journal article" date="2022" name="Mol. Ecol. Resour.">
        <title>The genomes of chicory, endive, great burdock and yacon provide insights into Asteraceae paleo-polyploidization history and plant inulin production.</title>
        <authorList>
            <person name="Fan W."/>
            <person name="Wang S."/>
            <person name="Wang H."/>
            <person name="Wang A."/>
            <person name="Jiang F."/>
            <person name="Liu H."/>
            <person name="Zhao H."/>
            <person name="Xu D."/>
            <person name="Zhang Y."/>
        </authorList>
    </citation>
    <scope>NUCLEOTIDE SEQUENCE [LARGE SCALE GENOMIC DNA]</scope>
    <source>
        <strain evidence="2">cv. Punajuju</strain>
        <tissue evidence="1">Leaves</tissue>
    </source>
</reference>
<evidence type="ECO:0000313" key="2">
    <source>
        <dbReference type="Proteomes" id="UP001055811"/>
    </source>
</evidence>
<name>A0ACB9BHZ5_CICIN</name>